<dbReference type="EMBL" id="JBHMAU010000046">
    <property type="protein sequence ID" value="MFB9776166.1"/>
    <property type="molecule type" value="Genomic_DNA"/>
</dbReference>
<dbReference type="RefSeq" id="WP_376839920.1">
    <property type="nucleotide sequence ID" value="NZ_JBHMAU010000046.1"/>
</dbReference>
<dbReference type="Proteomes" id="UP001589707">
    <property type="component" value="Unassembled WGS sequence"/>
</dbReference>
<organism evidence="1 2">
    <name type="scientific">Brevibacterium otitidis</name>
    <dbReference type="NCBI Taxonomy" id="53364"/>
    <lineage>
        <taxon>Bacteria</taxon>
        <taxon>Bacillati</taxon>
        <taxon>Actinomycetota</taxon>
        <taxon>Actinomycetes</taxon>
        <taxon>Micrococcales</taxon>
        <taxon>Brevibacteriaceae</taxon>
        <taxon>Brevibacterium</taxon>
    </lineage>
</organism>
<evidence type="ECO:0008006" key="3">
    <source>
        <dbReference type="Google" id="ProtNLM"/>
    </source>
</evidence>
<evidence type="ECO:0000313" key="1">
    <source>
        <dbReference type="EMBL" id="MFB9776166.1"/>
    </source>
</evidence>
<reference evidence="1 2" key="1">
    <citation type="submission" date="2024-09" db="EMBL/GenBank/DDBJ databases">
        <authorList>
            <person name="Sun Q."/>
            <person name="Mori K."/>
        </authorList>
    </citation>
    <scope>NUCLEOTIDE SEQUENCE [LARGE SCALE GENOMIC DNA]</scope>
    <source>
        <strain evidence="1 2">JCM 11683</strain>
    </source>
</reference>
<gene>
    <name evidence="1" type="ORF">ACFFN1_07085</name>
</gene>
<comment type="caution">
    <text evidence="1">The sequence shown here is derived from an EMBL/GenBank/DDBJ whole genome shotgun (WGS) entry which is preliminary data.</text>
</comment>
<protein>
    <recommendedName>
        <fullName evidence="3">HTH-like domain-containing protein</fullName>
    </recommendedName>
</protein>
<accession>A0ABV5X162</accession>
<keyword evidence="2" id="KW-1185">Reference proteome</keyword>
<proteinExistence type="predicted"/>
<evidence type="ECO:0000313" key="2">
    <source>
        <dbReference type="Proteomes" id="UP001589707"/>
    </source>
</evidence>
<sequence length="71" mass="8411">MKDFLLDVQQVASARYDLHLGYRKVKRIFDRWRAEDCLQHDQPRMGQDKQMRDDPTGETAIRCLMAELSRG</sequence>
<name>A0ABV5X162_9MICO</name>